<accession>A0A8X6NX04</accession>
<dbReference type="Proteomes" id="UP000887013">
    <property type="component" value="Unassembled WGS sequence"/>
</dbReference>
<sequence length="54" mass="6232">GRHCEAIPGLSRKQRSFIETLSHSQVKKPKEPPSDASCGDVLRFREPYGYEMRR</sequence>
<reference evidence="1" key="1">
    <citation type="submission" date="2020-08" db="EMBL/GenBank/DDBJ databases">
        <title>Multicomponent nature underlies the extraordinary mechanical properties of spider dragline silk.</title>
        <authorList>
            <person name="Kono N."/>
            <person name="Nakamura H."/>
            <person name="Mori M."/>
            <person name="Yoshida Y."/>
            <person name="Ohtoshi R."/>
            <person name="Malay A.D."/>
            <person name="Moran D.A.P."/>
            <person name="Tomita M."/>
            <person name="Numata K."/>
            <person name="Arakawa K."/>
        </authorList>
    </citation>
    <scope>NUCLEOTIDE SEQUENCE</scope>
</reference>
<comment type="caution">
    <text evidence="1">The sequence shown here is derived from an EMBL/GenBank/DDBJ whole genome shotgun (WGS) entry which is preliminary data.</text>
</comment>
<keyword evidence="2" id="KW-1185">Reference proteome</keyword>
<name>A0A8X6NX04_NEPPI</name>
<dbReference type="EMBL" id="BMAW01062647">
    <property type="protein sequence ID" value="GFT36712.1"/>
    <property type="molecule type" value="Genomic_DNA"/>
</dbReference>
<feature type="non-terminal residue" evidence="1">
    <location>
        <position position="1"/>
    </location>
</feature>
<evidence type="ECO:0000313" key="2">
    <source>
        <dbReference type="Proteomes" id="UP000887013"/>
    </source>
</evidence>
<gene>
    <name evidence="1" type="ORF">NPIL_21811</name>
</gene>
<evidence type="ECO:0000313" key="1">
    <source>
        <dbReference type="EMBL" id="GFT36712.1"/>
    </source>
</evidence>
<dbReference type="AlphaFoldDB" id="A0A8X6NX04"/>
<protein>
    <submittedName>
        <fullName evidence="1">Uncharacterized protein</fullName>
    </submittedName>
</protein>
<organism evidence="1 2">
    <name type="scientific">Nephila pilipes</name>
    <name type="common">Giant wood spider</name>
    <name type="synonym">Nephila maculata</name>
    <dbReference type="NCBI Taxonomy" id="299642"/>
    <lineage>
        <taxon>Eukaryota</taxon>
        <taxon>Metazoa</taxon>
        <taxon>Ecdysozoa</taxon>
        <taxon>Arthropoda</taxon>
        <taxon>Chelicerata</taxon>
        <taxon>Arachnida</taxon>
        <taxon>Araneae</taxon>
        <taxon>Araneomorphae</taxon>
        <taxon>Entelegynae</taxon>
        <taxon>Araneoidea</taxon>
        <taxon>Nephilidae</taxon>
        <taxon>Nephila</taxon>
    </lineage>
</organism>
<proteinExistence type="predicted"/>